<name>A0A1L7D147_9CORY</name>
<evidence type="ECO:0000256" key="1">
    <source>
        <dbReference type="SAM" id="Phobius"/>
    </source>
</evidence>
<gene>
    <name evidence="2" type="ORF">CPHO_01615</name>
</gene>
<dbReference type="STRING" id="161895.CPHO_01615"/>
<evidence type="ECO:0000313" key="2">
    <source>
        <dbReference type="EMBL" id="APT91820.1"/>
    </source>
</evidence>
<dbReference type="EMBL" id="CP009249">
    <property type="protein sequence ID" value="APT91820.1"/>
    <property type="molecule type" value="Genomic_DNA"/>
</dbReference>
<evidence type="ECO:0000313" key="3">
    <source>
        <dbReference type="Proteomes" id="UP000185491"/>
    </source>
</evidence>
<dbReference type="KEGG" id="cpho:CPHO_01615"/>
<dbReference type="AlphaFoldDB" id="A0A1L7D147"/>
<protein>
    <submittedName>
        <fullName evidence="2">Uncharacterized protein</fullName>
    </submittedName>
</protein>
<keyword evidence="1" id="KW-0812">Transmembrane</keyword>
<sequence length="60" mass="6262">MAGGLPVPQLLTGQLVAGALVALVSLLALNLDKLDIWPWALSAGVILRRLDRGSTGKELV</sequence>
<dbReference type="Proteomes" id="UP000185491">
    <property type="component" value="Chromosome"/>
</dbReference>
<keyword evidence="1" id="KW-0472">Membrane</keyword>
<accession>A0A1L7D147</accession>
<proteinExistence type="predicted"/>
<reference evidence="2 3" key="1">
    <citation type="submission" date="2014-08" db="EMBL/GenBank/DDBJ databases">
        <title>Complete genome sequence of Corynebacterium phocae M408/89/1(T)(=DSM 44612(T)), isolated from the common seal (Phoca vitulina).</title>
        <authorList>
            <person name="Ruckert C."/>
            <person name="Albersmeier A."/>
            <person name="Winkler A."/>
            <person name="Kalinowski J."/>
        </authorList>
    </citation>
    <scope>NUCLEOTIDE SEQUENCE [LARGE SCALE GENOMIC DNA]</scope>
    <source>
        <strain evidence="2 3">M408/89/1</strain>
    </source>
</reference>
<feature type="transmembrane region" description="Helical" evidence="1">
    <location>
        <begin position="12"/>
        <end position="31"/>
    </location>
</feature>
<keyword evidence="3" id="KW-1185">Reference proteome</keyword>
<keyword evidence="1" id="KW-1133">Transmembrane helix</keyword>
<organism evidence="2 3">
    <name type="scientific">Corynebacterium phocae</name>
    <dbReference type="NCBI Taxonomy" id="161895"/>
    <lineage>
        <taxon>Bacteria</taxon>
        <taxon>Bacillati</taxon>
        <taxon>Actinomycetota</taxon>
        <taxon>Actinomycetes</taxon>
        <taxon>Mycobacteriales</taxon>
        <taxon>Corynebacteriaceae</taxon>
        <taxon>Corynebacterium</taxon>
    </lineage>
</organism>